<evidence type="ECO:0000256" key="1">
    <source>
        <dbReference type="SAM" id="MobiDB-lite"/>
    </source>
</evidence>
<comment type="caution">
    <text evidence="2">The sequence shown here is derived from an EMBL/GenBank/DDBJ whole genome shotgun (WGS) entry which is preliminary data.</text>
</comment>
<feature type="region of interest" description="Disordered" evidence="1">
    <location>
        <begin position="32"/>
        <end position="53"/>
    </location>
</feature>
<accession>A0A2T7PJF9</accession>
<name>A0A2T7PJF9_POMCA</name>
<evidence type="ECO:0000313" key="3">
    <source>
        <dbReference type="Proteomes" id="UP000245119"/>
    </source>
</evidence>
<dbReference type="Proteomes" id="UP000245119">
    <property type="component" value="Linkage Group LG3"/>
</dbReference>
<keyword evidence="3" id="KW-1185">Reference proteome</keyword>
<dbReference type="EMBL" id="PZQS01000003">
    <property type="protein sequence ID" value="PVD33569.1"/>
    <property type="molecule type" value="Genomic_DNA"/>
</dbReference>
<dbReference type="AlphaFoldDB" id="A0A2T7PJF9"/>
<proteinExistence type="predicted"/>
<protein>
    <submittedName>
        <fullName evidence="2">Uncharacterized protein</fullName>
    </submittedName>
</protein>
<gene>
    <name evidence="2" type="ORF">C0Q70_04826</name>
</gene>
<reference evidence="2 3" key="1">
    <citation type="submission" date="2018-04" db="EMBL/GenBank/DDBJ databases">
        <title>The genome of golden apple snail Pomacea canaliculata provides insight into stress tolerance and invasive adaptation.</title>
        <authorList>
            <person name="Liu C."/>
            <person name="Liu B."/>
            <person name="Ren Y."/>
            <person name="Zhang Y."/>
            <person name="Wang H."/>
            <person name="Li S."/>
            <person name="Jiang F."/>
            <person name="Yin L."/>
            <person name="Zhang G."/>
            <person name="Qian W."/>
            <person name="Fan W."/>
        </authorList>
    </citation>
    <scope>NUCLEOTIDE SEQUENCE [LARGE SCALE GENOMIC DNA]</scope>
    <source>
        <strain evidence="2">SZHN2017</strain>
        <tissue evidence="2">Muscle</tissue>
    </source>
</reference>
<sequence>MFFKRPASPPPCSINVAFLLKNHVLKLSEQPRFHSTDSHPLTKRKSTSVNLTLNERKIRKY</sequence>
<organism evidence="2 3">
    <name type="scientific">Pomacea canaliculata</name>
    <name type="common">Golden apple snail</name>
    <dbReference type="NCBI Taxonomy" id="400727"/>
    <lineage>
        <taxon>Eukaryota</taxon>
        <taxon>Metazoa</taxon>
        <taxon>Spiralia</taxon>
        <taxon>Lophotrochozoa</taxon>
        <taxon>Mollusca</taxon>
        <taxon>Gastropoda</taxon>
        <taxon>Caenogastropoda</taxon>
        <taxon>Architaenioglossa</taxon>
        <taxon>Ampullarioidea</taxon>
        <taxon>Ampullariidae</taxon>
        <taxon>Pomacea</taxon>
    </lineage>
</organism>
<evidence type="ECO:0000313" key="2">
    <source>
        <dbReference type="EMBL" id="PVD33569.1"/>
    </source>
</evidence>